<dbReference type="SUPFAM" id="SSF51735">
    <property type="entry name" value="NAD(P)-binding Rossmann-fold domains"/>
    <property type="match status" value="1"/>
</dbReference>
<evidence type="ECO:0000313" key="4">
    <source>
        <dbReference type="Proteomes" id="UP001144096"/>
    </source>
</evidence>
<feature type="domain" description="NAD(P)-binding" evidence="2">
    <location>
        <begin position="7"/>
        <end position="135"/>
    </location>
</feature>
<dbReference type="Gene3D" id="3.40.50.720">
    <property type="entry name" value="NAD(P)-binding Rossmann-like Domain"/>
    <property type="match status" value="1"/>
</dbReference>
<organism evidence="3 4">
    <name type="scientific">Amycolatopsis iheyensis</name>
    <dbReference type="NCBI Taxonomy" id="2945988"/>
    <lineage>
        <taxon>Bacteria</taxon>
        <taxon>Bacillati</taxon>
        <taxon>Actinomycetota</taxon>
        <taxon>Actinomycetes</taxon>
        <taxon>Pseudonocardiales</taxon>
        <taxon>Pseudonocardiaceae</taxon>
        <taxon>Amycolatopsis</taxon>
    </lineage>
</organism>
<reference evidence="3" key="1">
    <citation type="submission" date="2022-06" db="EMBL/GenBank/DDBJ databases">
        <title>Amycolatopsis iheyaensis sp. nov., a new species of the genus Amycolatopsis isolated from soil in Iheya island, Japan.</title>
        <authorList>
            <person name="Ngamcharungchit C."/>
            <person name="Kanto H."/>
            <person name="Take A."/>
            <person name="Intra B."/>
            <person name="Matsumoto A."/>
            <person name="Panbangred W."/>
            <person name="Inahashi Y."/>
        </authorList>
    </citation>
    <scope>NUCLEOTIDE SEQUENCE</scope>
    <source>
        <strain evidence="3">OK19-0408</strain>
    </source>
</reference>
<protein>
    <submittedName>
        <fullName evidence="3">SDR family oxidoreductase</fullName>
    </submittedName>
</protein>
<evidence type="ECO:0000256" key="1">
    <source>
        <dbReference type="ARBA" id="ARBA00022857"/>
    </source>
</evidence>
<proteinExistence type="predicted"/>
<dbReference type="Proteomes" id="UP001144096">
    <property type="component" value="Unassembled WGS sequence"/>
</dbReference>
<keyword evidence="4" id="KW-1185">Reference proteome</keyword>
<sequence length="248" mass="25585">MKVVVIGGTGLIGRTLVTRLTEHGHEAVPAAPSTGVDTLTGQGLKEVLQGADVVVDVSNSPSFADDDVMEFFTTSTGNLVAAAKEAGVGHYVALSVVGSERQPDVGYFRAKVAQEKLITESGLPFSIVRATQFFEFAGGIADTSTVDGEVRLPGAGVQPMAAAEVSAAVGRVAAGQPVGGLTEVAGPEVFGLDEWVRRVLTARSDAREVVTDSKAPYFGAVPGPKDLLPGPDAHLAETTLDGWLATRS</sequence>
<accession>A0A9X2SNR2</accession>
<name>A0A9X2SNR2_9PSEU</name>
<dbReference type="Pfam" id="PF13460">
    <property type="entry name" value="NAD_binding_10"/>
    <property type="match status" value="1"/>
</dbReference>
<evidence type="ECO:0000259" key="2">
    <source>
        <dbReference type="Pfam" id="PF13460"/>
    </source>
</evidence>
<evidence type="ECO:0000313" key="3">
    <source>
        <dbReference type="EMBL" id="MCR6489114.1"/>
    </source>
</evidence>
<comment type="caution">
    <text evidence="3">The sequence shown here is derived from an EMBL/GenBank/DDBJ whole genome shotgun (WGS) entry which is preliminary data.</text>
</comment>
<dbReference type="PANTHER" id="PTHR42748">
    <property type="entry name" value="NITROGEN METABOLITE REPRESSION PROTEIN NMRA FAMILY MEMBER"/>
    <property type="match status" value="1"/>
</dbReference>
<gene>
    <name evidence="3" type="ORF">M8542_40445</name>
</gene>
<dbReference type="InterPro" id="IPR051164">
    <property type="entry name" value="NmrA-like_oxidored"/>
</dbReference>
<dbReference type="InterPro" id="IPR016040">
    <property type="entry name" value="NAD(P)-bd_dom"/>
</dbReference>
<dbReference type="EMBL" id="JAMXQV010000030">
    <property type="protein sequence ID" value="MCR6489114.1"/>
    <property type="molecule type" value="Genomic_DNA"/>
</dbReference>
<keyword evidence="1" id="KW-0521">NADP</keyword>
<dbReference type="AlphaFoldDB" id="A0A9X2SNR2"/>
<dbReference type="InterPro" id="IPR036291">
    <property type="entry name" value="NAD(P)-bd_dom_sf"/>
</dbReference>
<dbReference type="RefSeq" id="WP_257925687.1">
    <property type="nucleotide sequence ID" value="NZ_JAMXQV010000030.1"/>
</dbReference>
<dbReference type="PANTHER" id="PTHR42748:SF3">
    <property type="entry name" value="BLL4366 PROTEIN"/>
    <property type="match status" value="1"/>
</dbReference>